<dbReference type="PANTHER" id="PTHR48081">
    <property type="entry name" value="AB HYDROLASE SUPERFAMILY PROTEIN C4A8.06C"/>
    <property type="match status" value="1"/>
</dbReference>
<dbReference type="Pfam" id="PF20434">
    <property type="entry name" value="BD-FAE"/>
    <property type="match status" value="1"/>
</dbReference>
<evidence type="ECO:0000259" key="3">
    <source>
        <dbReference type="Pfam" id="PF20434"/>
    </source>
</evidence>
<feature type="domain" description="BD-FAE-like" evidence="3">
    <location>
        <begin position="52"/>
        <end position="238"/>
    </location>
</feature>
<proteinExistence type="predicted"/>
<dbReference type="AlphaFoldDB" id="A0A437M2T7"/>
<feature type="chain" id="PRO_5019254607" evidence="2">
    <location>
        <begin position="21"/>
        <end position="285"/>
    </location>
</feature>
<dbReference type="InterPro" id="IPR029058">
    <property type="entry name" value="AB_hydrolase_fold"/>
</dbReference>
<dbReference type="OrthoDB" id="9771666at2"/>
<dbReference type="Proteomes" id="UP000282957">
    <property type="component" value="Unassembled WGS sequence"/>
</dbReference>
<keyword evidence="2" id="KW-0732">Signal</keyword>
<gene>
    <name evidence="4" type="ORF">EOD42_19925</name>
</gene>
<protein>
    <submittedName>
        <fullName evidence="4">Alpha/beta hydrolase</fullName>
    </submittedName>
</protein>
<dbReference type="PANTHER" id="PTHR48081:SF9">
    <property type="entry name" value="CARBOXYLESTERASE"/>
    <property type="match status" value="1"/>
</dbReference>
<name>A0A437M2T7_9PROT</name>
<comment type="caution">
    <text evidence="4">The sequence shown here is derived from an EMBL/GenBank/DDBJ whole genome shotgun (WGS) entry which is preliminary data.</text>
</comment>
<accession>A0A437M2T7</accession>
<dbReference type="EMBL" id="SACL01000008">
    <property type="protein sequence ID" value="RVT92007.1"/>
    <property type="molecule type" value="Genomic_DNA"/>
</dbReference>
<organism evidence="4 5">
    <name type="scientific">Rhodovarius crocodyli</name>
    <dbReference type="NCBI Taxonomy" id="1979269"/>
    <lineage>
        <taxon>Bacteria</taxon>
        <taxon>Pseudomonadati</taxon>
        <taxon>Pseudomonadota</taxon>
        <taxon>Alphaproteobacteria</taxon>
        <taxon>Acetobacterales</taxon>
        <taxon>Roseomonadaceae</taxon>
        <taxon>Rhodovarius</taxon>
    </lineage>
</organism>
<keyword evidence="5" id="KW-1185">Reference proteome</keyword>
<evidence type="ECO:0000313" key="4">
    <source>
        <dbReference type="EMBL" id="RVT92007.1"/>
    </source>
</evidence>
<dbReference type="PROSITE" id="PS51257">
    <property type="entry name" value="PROKAR_LIPOPROTEIN"/>
    <property type="match status" value="1"/>
</dbReference>
<evidence type="ECO:0000256" key="2">
    <source>
        <dbReference type="SAM" id="SignalP"/>
    </source>
</evidence>
<feature type="signal peptide" evidence="2">
    <location>
        <begin position="1"/>
        <end position="20"/>
    </location>
</feature>
<keyword evidence="1 4" id="KW-0378">Hydrolase</keyword>
<dbReference type="SUPFAM" id="SSF53474">
    <property type="entry name" value="alpha/beta-Hydrolases"/>
    <property type="match status" value="1"/>
</dbReference>
<dbReference type="Gene3D" id="3.40.50.1820">
    <property type="entry name" value="alpha/beta hydrolase"/>
    <property type="match status" value="1"/>
</dbReference>
<dbReference type="InterPro" id="IPR050300">
    <property type="entry name" value="GDXG_lipolytic_enzyme"/>
</dbReference>
<evidence type="ECO:0000313" key="5">
    <source>
        <dbReference type="Proteomes" id="UP000282957"/>
    </source>
</evidence>
<dbReference type="GO" id="GO:0016787">
    <property type="term" value="F:hydrolase activity"/>
    <property type="evidence" value="ECO:0007669"/>
    <property type="project" value="UniProtKB-KW"/>
</dbReference>
<evidence type="ECO:0000256" key="1">
    <source>
        <dbReference type="ARBA" id="ARBA00022801"/>
    </source>
</evidence>
<reference evidence="4 5" key="1">
    <citation type="submission" date="2019-01" db="EMBL/GenBank/DDBJ databases">
        <authorList>
            <person name="Chen W.-M."/>
        </authorList>
    </citation>
    <scope>NUCLEOTIDE SEQUENCE [LARGE SCALE GENOMIC DNA]</scope>
    <source>
        <strain evidence="4 5">CCP-6</strain>
    </source>
</reference>
<sequence>MSEPMRRPLLASLGALLASACSPVTLLNAVAPSAGVRVAKDIAYGPLPRHRLDVYAPMDARGAPVVVFYYGGGWEAGDRAMYHFLGAAMAAEGMVCVIPDYRLFPEVRFPTFIEDGATALAWAKREATAQGGDPARLFVMGHSAGAHIAAMLAVNPRYLAPRGLSQRDLRGFVGLAGPYDFLPLTSQRLREIFGPEQGWPATQPINLVTAEAPPAFLATGDRDTTVYPRNTENLAARLRAAGVPVETRTYEAIGHVQIMGAMAGPLRFLCPVREDVLRFIRGRSA</sequence>
<dbReference type="InterPro" id="IPR049492">
    <property type="entry name" value="BD-FAE-like_dom"/>
</dbReference>